<evidence type="ECO:0000313" key="1">
    <source>
        <dbReference type="EMBL" id="VDM02081.1"/>
    </source>
</evidence>
<protein>
    <submittedName>
        <fullName evidence="1 3">Uncharacterized protein</fullName>
    </submittedName>
</protein>
<dbReference type="Proteomes" id="UP000275846">
    <property type="component" value="Unassembled WGS sequence"/>
</dbReference>
<sequence length="196" mass="21965">MLGLTSSAAGRGSQITKYEVVNLKQTTIPPSPSSVLYPPGGSGESAHTSILNVRSLLDNPRSYRPERRTALIAREMVCYKQPPGNLNTLLPNLPARCFDFSNQITEKLYNLHAPDNNGTVETQWCQLRNVIQSTTLEVLDNNDAGVSNLLAEKNGLHKDYMDLWTDATKAAFFRCRRLVQQGLREMQDAWMIRKAE</sequence>
<dbReference type="AlphaFoldDB" id="A0A183TGU7"/>
<dbReference type="WBParaSite" id="SSLN_0001629501-mRNA-1">
    <property type="protein sequence ID" value="SSLN_0001629501-mRNA-1"/>
    <property type="gene ID" value="SSLN_0001629501"/>
</dbReference>
<organism evidence="3">
    <name type="scientific">Schistocephalus solidus</name>
    <name type="common">Tapeworm</name>
    <dbReference type="NCBI Taxonomy" id="70667"/>
    <lineage>
        <taxon>Eukaryota</taxon>
        <taxon>Metazoa</taxon>
        <taxon>Spiralia</taxon>
        <taxon>Lophotrochozoa</taxon>
        <taxon>Platyhelminthes</taxon>
        <taxon>Cestoda</taxon>
        <taxon>Eucestoda</taxon>
        <taxon>Diphyllobothriidea</taxon>
        <taxon>Diphyllobothriidae</taxon>
        <taxon>Schistocephalus</taxon>
    </lineage>
</organism>
<reference evidence="3" key="1">
    <citation type="submission" date="2016-06" db="UniProtKB">
        <authorList>
            <consortium name="WormBaseParasite"/>
        </authorList>
    </citation>
    <scope>IDENTIFICATION</scope>
</reference>
<proteinExistence type="predicted"/>
<reference evidence="1 2" key="2">
    <citation type="submission" date="2018-11" db="EMBL/GenBank/DDBJ databases">
        <authorList>
            <consortium name="Pathogen Informatics"/>
        </authorList>
    </citation>
    <scope>NUCLEOTIDE SEQUENCE [LARGE SCALE GENOMIC DNA]</scope>
    <source>
        <strain evidence="1 2">NST_G2</strain>
    </source>
</reference>
<evidence type="ECO:0000313" key="3">
    <source>
        <dbReference type="WBParaSite" id="SSLN_0001629501-mRNA-1"/>
    </source>
</evidence>
<keyword evidence="2" id="KW-1185">Reference proteome</keyword>
<dbReference type="EMBL" id="UYSU01040201">
    <property type="protein sequence ID" value="VDM02081.1"/>
    <property type="molecule type" value="Genomic_DNA"/>
</dbReference>
<name>A0A183TGU7_SCHSO</name>
<accession>A0A183TGU7</accession>
<dbReference type="OrthoDB" id="6307495at2759"/>
<gene>
    <name evidence="1" type="ORF">SSLN_LOCUS15695</name>
</gene>
<evidence type="ECO:0000313" key="2">
    <source>
        <dbReference type="Proteomes" id="UP000275846"/>
    </source>
</evidence>